<dbReference type="RefSeq" id="WP_344094637.1">
    <property type="nucleotide sequence ID" value="NZ_BAAAHB010000071.1"/>
</dbReference>
<proteinExistence type="inferred from homology"/>
<dbReference type="PANTHER" id="PTHR11487">
    <property type="entry name" value="THIOESTERASE"/>
    <property type="match status" value="1"/>
</dbReference>
<dbReference type="InterPro" id="IPR001031">
    <property type="entry name" value="Thioesterase"/>
</dbReference>
<evidence type="ECO:0000256" key="1">
    <source>
        <dbReference type="ARBA" id="ARBA00007169"/>
    </source>
</evidence>
<gene>
    <name evidence="4" type="ORF">GCM10009544_49380</name>
</gene>
<accession>A0ABN1AQS3</accession>
<evidence type="ECO:0000256" key="2">
    <source>
        <dbReference type="ARBA" id="ARBA00022801"/>
    </source>
</evidence>
<dbReference type="Pfam" id="PF00975">
    <property type="entry name" value="Thioesterase"/>
    <property type="match status" value="1"/>
</dbReference>
<name>A0ABN1AQS3_9ACTN</name>
<protein>
    <submittedName>
        <fullName evidence="4">Alpha/beta fold hydrolase</fullName>
    </submittedName>
</protein>
<organism evidence="4 5">
    <name type="scientific">Streptomyces stramineus</name>
    <dbReference type="NCBI Taxonomy" id="173861"/>
    <lineage>
        <taxon>Bacteria</taxon>
        <taxon>Bacillati</taxon>
        <taxon>Actinomycetota</taxon>
        <taxon>Actinomycetes</taxon>
        <taxon>Kitasatosporales</taxon>
        <taxon>Streptomycetaceae</taxon>
        <taxon>Streptomyces</taxon>
    </lineage>
</organism>
<dbReference type="SMART" id="SM00824">
    <property type="entry name" value="PKS_TE"/>
    <property type="match status" value="1"/>
</dbReference>
<feature type="domain" description="Thioesterase TesA-like" evidence="3">
    <location>
        <begin position="22"/>
        <end position="246"/>
    </location>
</feature>
<dbReference type="SUPFAM" id="SSF53474">
    <property type="entry name" value="alpha/beta-Hydrolases"/>
    <property type="match status" value="1"/>
</dbReference>
<evidence type="ECO:0000313" key="4">
    <source>
        <dbReference type="EMBL" id="GAA0481581.1"/>
    </source>
</evidence>
<dbReference type="GO" id="GO:0016787">
    <property type="term" value="F:hydrolase activity"/>
    <property type="evidence" value="ECO:0007669"/>
    <property type="project" value="UniProtKB-KW"/>
</dbReference>
<dbReference type="InterPro" id="IPR029058">
    <property type="entry name" value="AB_hydrolase_fold"/>
</dbReference>
<reference evidence="4 5" key="1">
    <citation type="journal article" date="2019" name="Int. J. Syst. Evol. Microbiol.">
        <title>The Global Catalogue of Microorganisms (GCM) 10K type strain sequencing project: providing services to taxonomists for standard genome sequencing and annotation.</title>
        <authorList>
            <consortium name="The Broad Institute Genomics Platform"/>
            <consortium name="The Broad Institute Genome Sequencing Center for Infectious Disease"/>
            <person name="Wu L."/>
            <person name="Ma J."/>
        </authorList>
    </citation>
    <scope>NUCLEOTIDE SEQUENCE [LARGE SCALE GENOMIC DNA]</scope>
    <source>
        <strain evidence="4 5">JCM 10649</strain>
    </source>
</reference>
<dbReference type="InterPro" id="IPR020802">
    <property type="entry name" value="TesA-like"/>
</dbReference>
<keyword evidence="2 4" id="KW-0378">Hydrolase</keyword>
<sequence>MRRTEPTPLLWRYGAARGTRTYVLAPFAGGSAYAMGDWPRHLLREGEGALVLQYPGRGPRAAEPQAASLAALAAEAADAVLAHSAGPVVLVGHSLGGVLAHSLALCLEDAGRPVELLAASAARPPAAARLDADRVLAMTDGEWLEELTRYSTFDPGLLEDPEVLDLIVPVLRADYLMLARHRPAHRPVSCPVLAVGGAGDTWVTGGHLAAWSEWTTGGLTARTLPGGHFFYRDDLTALARLIHGALDGDHAREVYR</sequence>
<dbReference type="Proteomes" id="UP001499895">
    <property type="component" value="Unassembled WGS sequence"/>
</dbReference>
<comment type="similarity">
    <text evidence="1">Belongs to the thioesterase family.</text>
</comment>
<evidence type="ECO:0000259" key="3">
    <source>
        <dbReference type="SMART" id="SM00824"/>
    </source>
</evidence>
<dbReference type="InterPro" id="IPR012223">
    <property type="entry name" value="TEII"/>
</dbReference>
<keyword evidence="5" id="KW-1185">Reference proteome</keyword>
<comment type="caution">
    <text evidence="4">The sequence shown here is derived from an EMBL/GenBank/DDBJ whole genome shotgun (WGS) entry which is preliminary data.</text>
</comment>
<evidence type="ECO:0000313" key="5">
    <source>
        <dbReference type="Proteomes" id="UP001499895"/>
    </source>
</evidence>
<dbReference type="PANTHER" id="PTHR11487:SF0">
    <property type="entry name" value="S-ACYL FATTY ACID SYNTHASE THIOESTERASE, MEDIUM CHAIN"/>
    <property type="match status" value="1"/>
</dbReference>
<dbReference type="Gene3D" id="3.40.50.1820">
    <property type="entry name" value="alpha/beta hydrolase"/>
    <property type="match status" value="1"/>
</dbReference>
<dbReference type="EMBL" id="BAAAHB010000071">
    <property type="protein sequence ID" value="GAA0481581.1"/>
    <property type="molecule type" value="Genomic_DNA"/>
</dbReference>